<feature type="transmembrane region" description="Helical" evidence="9">
    <location>
        <begin position="645"/>
        <end position="667"/>
    </location>
</feature>
<reference evidence="10" key="1">
    <citation type="journal article" date="2023" name="IMA Fungus">
        <title>Comparative genomic study of the Penicillium genus elucidates a diverse pangenome and 15 lateral gene transfer events.</title>
        <authorList>
            <person name="Petersen C."/>
            <person name="Sorensen T."/>
            <person name="Nielsen M.R."/>
            <person name="Sondergaard T.E."/>
            <person name="Sorensen J.L."/>
            <person name="Fitzpatrick D.A."/>
            <person name="Frisvad J.C."/>
            <person name="Nielsen K.L."/>
        </authorList>
    </citation>
    <scope>NUCLEOTIDE SEQUENCE</scope>
    <source>
        <strain evidence="10">IBT 15450</strain>
    </source>
</reference>
<dbReference type="InterPro" id="IPR004648">
    <property type="entry name" value="Oligpept_transpt"/>
</dbReference>
<feature type="transmembrane region" description="Helical" evidence="9">
    <location>
        <begin position="267"/>
        <end position="297"/>
    </location>
</feature>
<protein>
    <submittedName>
        <fullName evidence="10">Uncharacterized protein</fullName>
    </submittedName>
</protein>
<keyword evidence="8 9" id="KW-0472">Membrane</keyword>
<dbReference type="Pfam" id="PF03169">
    <property type="entry name" value="OPT"/>
    <property type="match status" value="1"/>
</dbReference>
<evidence type="ECO:0000256" key="4">
    <source>
        <dbReference type="ARBA" id="ARBA00022692"/>
    </source>
</evidence>
<dbReference type="AlphaFoldDB" id="A0AAD6I9K0"/>
<evidence type="ECO:0000256" key="1">
    <source>
        <dbReference type="ARBA" id="ARBA00004141"/>
    </source>
</evidence>
<feature type="transmembrane region" description="Helical" evidence="9">
    <location>
        <begin position="92"/>
        <end position="112"/>
    </location>
</feature>
<dbReference type="GO" id="GO:0035673">
    <property type="term" value="F:oligopeptide transmembrane transporter activity"/>
    <property type="evidence" value="ECO:0007669"/>
    <property type="project" value="InterPro"/>
</dbReference>
<organism evidence="10 11">
    <name type="scientific">Penicillium canescens</name>
    <dbReference type="NCBI Taxonomy" id="5083"/>
    <lineage>
        <taxon>Eukaryota</taxon>
        <taxon>Fungi</taxon>
        <taxon>Dikarya</taxon>
        <taxon>Ascomycota</taxon>
        <taxon>Pezizomycotina</taxon>
        <taxon>Eurotiomycetes</taxon>
        <taxon>Eurotiomycetidae</taxon>
        <taxon>Eurotiales</taxon>
        <taxon>Aspergillaceae</taxon>
        <taxon>Penicillium</taxon>
    </lineage>
</organism>
<feature type="transmembrane region" description="Helical" evidence="9">
    <location>
        <begin position="166"/>
        <end position="188"/>
    </location>
</feature>
<evidence type="ECO:0000256" key="5">
    <source>
        <dbReference type="ARBA" id="ARBA00022856"/>
    </source>
</evidence>
<keyword evidence="4 9" id="KW-0812">Transmembrane</keyword>
<sequence>MEKDESIAITTGAMIDETAPDEALKQLRNLKNHHHWDPNMPEDVVDELDEALNTTDEKTRISVAQELIDNSPYPEVRAAVPNIDEGGAVNTIRAWVIGLVFATIGSSLNMLFSMRQPYIVIPSYIAQVAAYPVGRAWEKIMPNKTFRVFGKEFGLNPGPFTKKEHAIVVIMANATFGGGAAYATDVLLAQRAFYGQRFGWGFEILMCISTQMLGFGMAGFFTKFLVQPAAMIWPSTLINTALFSALHDRSLPDPSKVAGWKIGRYRMFLYAMIGSFVWYWFPGFIAPFLSVFAWITWIKPNNVIINQLFGGATGLSLIPMTFDWTQVSGFNFSPLIAPWYAMANTLIGMVLFFWIVTPAIHYSGLFYFKYLPISDSSSYDNTANTYNVSKILTPQFTFDAVKYKEYSPLFLSTTFMLSYGLSFASIVAVVVHTGLFHGVDIWARFRRVGREEEDVHGRLMSNYKTVPVWWYLALFLVMMAIGLGVVLGYPTHLSWWAFFIALIISAVWFIPLGIIKASTNIDLGLNVITEFIIGYMQPGRPMAMMLFKTYGYITMYQGMYFTQDLKIGHYMKIPPRVTFSAQMVAGVWSSLVQIATMNWALGTIKNVCDQHQVNHYTCPNGRVFFNASVIWGVIGPARMFSTGELYSPLMFFFLAGLILPIVIYFVARTFPRTPAKYLNAPIIFGGAGLIPPATPLNYLSWGIVGFVFNKYIRDRWRGWWMQYNYVLSAGLDVGLALCTILIFLTLNLTGTSFPEWWGTRIASETLDMADAAIQIPLAEGERFGPASW</sequence>
<feature type="transmembrane region" description="Helical" evidence="9">
    <location>
        <begin position="200"/>
        <end position="222"/>
    </location>
</feature>
<feature type="transmembrane region" description="Helical" evidence="9">
    <location>
        <begin position="336"/>
        <end position="356"/>
    </location>
</feature>
<reference evidence="10" key="2">
    <citation type="submission" date="2023-01" db="EMBL/GenBank/DDBJ databases">
        <authorList>
            <person name="Petersen C."/>
        </authorList>
    </citation>
    <scope>NUCLEOTIDE SEQUENCE</scope>
    <source>
        <strain evidence="10">IBT 15450</strain>
    </source>
</reference>
<evidence type="ECO:0000313" key="11">
    <source>
        <dbReference type="Proteomes" id="UP001219568"/>
    </source>
</evidence>
<evidence type="ECO:0000313" key="10">
    <source>
        <dbReference type="EMBL" id="KAJ6038502.1"/>
    </source>
</evidence>
<comment type="similarity">
    <text evidence="2">Belongs to the oligopeptide OPT transporter family.</text>
</comment>
<feature type="transmembrane region" description="Helical" evidence="9">
    <location>
        <begin position="416"/>
        <end position="437"/>
    </location>
</feature>
<keyword evidence="11" id="KW-1185">Reference proteome</keyword>
<evidence type="ECO:0000256" key="6">
    <source>
        <dbReference type="ARBA" id="ARBA00022927"/>
    </source>
</evidence>
<evidence type="ECO:0000256" key="7">
    <source>
        <dbReference type="ARBA" id="ARBA00022989"/>
    </source>
</evidence>
<comment type="subcellular location">
    <subcellularLocation>
        <location evidence="1">Membrane</location>
        <topology evidence="1">Multi-pass membrane protein</topology>
    </subcellularLocation>
</comment>
<keyword evidence="7 9" id="KW-1133">Transmembrane helix</keyword>
<gene>
    <name evidence="10" type="ORF">N7460_008273</name>
</gene>
<dbReference type="GO" id="GO:0016020">
    <property type="term" value="C:membrane"/>
    <property type="evidence" value="ECO:0007669"/>
    <property type="project" value="UniProtKB-SubCell"/>
</dbReference>
<dbReference type="InterPro" id="IPR004813">
    <property type="entry name" value="OPT"/>
</dbReference>
<dbReference type="PANTHER" id="PTHR22601">
    <property type="entry name" value="ISP4 LIKE PROTEIN"/>
    <property type="match status" value="1"/>
</dbReference>
<evidence type="ECO:0000256" key="3">
    <source>
        <dbReference type="ARBA" id="ARBA00022448"/>
    </source>
</evidence>
<dbReference type="NCBIfam" id="TIGR00727">
    <property type="entry name" value="ISP4_OPT"/>
    <property type="match status" value="1"/>
</dbReference>
<feature type="transmembrane region" description="Helical" evidence="9">
    <location>
        <begin position="303"/>
        <end position="324"/>
    </location>
</feature>
<comment type="caution">
    <text evidence="10">The sequence shown here is derived from an EMBL/GenBank/DDBJ whole genome shotgun (WGS) entry which is preliminary data.</text>
</comment>
<dbReference type="EMBL" id="JAQJZL010000009">
    <property type="protein sequence ID" value="KAJ6038502.1"/>
    <property type="molecule type" value="Genomic_DNA"/>
</dbReference>
<feature type="transmembrane region" description="Helical" evidence="9">
    <location>
        <begin position="468"/>
        <end position="489"/>
    </location>
</feature>
<evidence type="ECO:0000256" key="2">
    <source>
        <dbReference type="ARBA" id="ARBA00008807"/>
    </source>
</evidence>
<evidence type="ECO:0000256" key="8">
    <source>
        <dbReference type="ARBA" id="ARBA00023136"/>
    </source>
</evidence>
<dbReference type="NCBIfam" id="TIGR00728">
    <property type="entry name" value="OPT_sfam"/>
    <property type="match status" value="1"/>
</dbReference>
<accession>A0AAD6I9K0</accession>
<keyword evidence="5" id="KW-0571">Peptide transport</keyword>
<feature type="transmembrane region" description="Helical" evidence="9">
    <location>
        <begin position="495"/>
        <end position="515"/>
    </location>
</feature>
<feature type="transmembrane region" description="Helical" evidence="9">
    <location>
        <begin position="724"/>
        <end position="746"/>
    </location>
</feature>
<dbReference type="Proteomes" id="UP001219568">
    <property type="component" value="Unassembled WGS sequence"/>
</dbReference>
<proteinExistence type="inferred from homology"/>
<keyword evidence="3" id="KW-0813">Transport</keyword>
<name>A0AAD6I9K0_PENCN</name>
<keyword evidence="6" id="KW-0653">Protein transport</keyword>
<evidence type="ECO:0000256" key="9">
    <source>
        <dbReference type="SAM" id="Phobius"/>
    </source>
</evidence>
<dbReference type="GO" id="GO:0015031">
    <property type="term" value="P:protein transport"/>
    <property type="evidence" value="ECO:0007669"/>
    <property type="project" value="UniProtKB-KW"/>
</dbReference>